<dbReference type="PANTHER" id="PTHR47308">
    <property type="entry name" value="NUCLEAR GTPASE SLIP-GC"/>
    <property type="match status" value="1"/>
</dbReference>
<proteinExistence type="predicted"/>
<keyword evidence="2" id="KW-1185">Reference proteome</keyword>
<protein>
    <submittedName>
        <fullName evidence="1">Uncharacterized protein</fullName>
    </submittedName>
</protein>
<evidence type="ECO:0000313" key="1">
    <source>
        <dbReference type="EMBL" id="KAK5889529.1"/>
    </source>
</evidence>
<accession>A0AAN8BR44</accession>
<name>A0AAN8BR44_9TELE</name>
<dbReference type="EMBL" id="JAULUE010002057">
    <property type="protein sequence ID" value="KAK5889529.1"/>
    <property type="molecule type" value="Genomic_DNA"/>
</dbReference>
<sequence>MWKKVIGSCSTVWIVTGINRAASEKEPWEILKESCSLMGNGGECRQIHFICTKSDHFEDSDDESDVDVRAQILKQNKQANIDVMKEFDKLKDVKKHFSEECFKVFTVSSKEFLRKKRLDPDETGDSSLHQ</sequence>
<reference evidence="1 2" key="1">
    <citation type="journal article" date="2023" name="Mol. Biol. Evol.">
        <title>Genomics of Secondarily Temperate Adaptation in the Only Non-Antarctic Icefish.</title>
        <authorList>
            <person name="Rivera-Colon A.G."/>
            <person name="Rayamajhi N."/>
            <person name="Minhas B.F."/>
            <person name="Madrigal G."/>
            <person name="Bilyk K.T."/>
            <person name="Yoon V."/>
            <person name="Hune M."/>
            <person name="Gregory S."/>
            <person name="Cheng C.H.C."/>
            <person name="Catchen J.M."/>
        </authorList>
    </citation>
    <scope>NUCLEOTIDE SEQUENCE [LARGE SCALE GENOMIC DNA]</scope>
    <source>
        <strain evidence="1">JC2023a</strain>
    </source>
</reference>
<dbReference type="GO" id="GO:0003924">
    <property type="term" value="F:GTPase activity"/>
    <property type="evidence" value="ECO:0007669"/>
    <property type="project" value="TreeGrafter"/>
</dbReference>
<gene>
    <name evidence="1" type="ORF">CesoFtcFv8_015525</name>
</gene>
<evidence type="ECO:0000313" key="2">
    <source>
        <dbReference type="Proteomes" id="UP001335648"/>
    </source>
</evidence>
<comment type="caution">
    <text evidence="1">The sequence shown here is derived from an EMBL/GenBank/DDBJ whole genome shotgun (WGS) entry which is preliminary data.</text>
</comment>
<dbReference type="Proteomes" id="UP001335648">
    <property type="component" value="Unassembled WGS sequence"/>
</dbReference>
<organism evidence="1 2">
    <name type="scientific">Champsocephalus esox</name>
    <name type="common">pike icefish</name>
    <dbReference type="NCBI Taxonomy" id="159716"/>
    <lineage>
        <taxon>Eukaryota</taxon>
        <taxon>Metazoa</taxon>
        <taxon>Chordata</taxon>
        <taxon>Craniata</taxon>
        <taxon>Vertebrata</taxon>
        <taxon>Euteleostomi</taxon>
        <taxon>Actinopterygii</taxon>
        <taxon>Neopterygii</taxon>
        <taxon>Teleostei</taxon>
        <taxon>Neoteleostei</taxon>
        <taxon>Acanthomorphata</taxon>
        <taxon>Eupercaria</taxon>
        <taxon>Perciformes</taxon>
        <taxon>Notothenioidei</taxon>
        <taxon>Channichthyidae</taxon>
        <taxon>Champsocephalus</taxon>
    </lineage>
</organism>
<dbReference type="InterPro" id="IPR053082">
    <property type="entry name" value="Nuclear_GTPase_SLIP-GC"/>
</dbReference>
<dbReference type="AlphaFoldDB" id="A0AAN8BR44"/>
<dbReference type="PANTHER" id="PTHR47308:SF1">
    <property type="entry name" value="NUCLEAR GTPASE SLIP-GC"/>
    <property type="match status" value="1"/>
</dbReference>